<evidence type="ECO:0000313" key="9">
    <source>
        <dbReference type="WBParaSite" id="Gr19_v10_g12824.t2"/>
    </source>
</evidence>
<feature type="transmembrane region" description="Helical" evidence="6">
    <location>
        <begin position="475"/>
        <end position="493"/>
    </location>
</feature>
<feature type="transmembrane region" description="Helical" evidence="6">
    <location>
        <begin position="296"/>
        <end position="319"/>
    </location>
</feature>
<dbReference type="WBParaSite" id="Gr19_v10_g12824.t2">
    <property type="protein sequence ID" value="Gr19_v10_g12824.t2"/>
    <property type="gene ID" value="Gr19_v10_g12824"/>
</dbReference>
<feature type="compositionally biased region" description="Low complexity" evidence="5">
    <location>
        <begin position="151"/>
        <end position="168"/>
    </location>
</feature>
<feature type="transmembrane region" description="Helical" evidence="6">
    <location>
        <begin position="358"/>
        <end position="380"/>
    </location>
</feature>
<name>A0A914H356_GLORO</name>
<dbReference type="Pfam" id="PF01490">
    <property type="entry name" value="Aa_trans"/>
    <property type="match status" value="1"/>
</dbReference>
<evidence type="ECO:0000259" key="7">
    <source>
        <dbReference type="Pfam" id="PF01490"/>
    </source>
</evidence>
<keyword evidence="8" id="KW-1185">Reference proteome</keyword>
<feature type="transmembrane region" description="Helical" evidence="6">
    <location>
        <begin position="430"/>
        <end position="455"/>
    </location>
</feature>
<feature type="transmembrane region" description="Helical" evidence="6">
    <location>
        <begin position="206"/>
        <end position="225"/>
    </location>
</feature>
<evidence type="ECO:0000256" key="5">
    <source>
        <dbReference type="SAM" id="MobiDB-lite"/>
    </source>
</evidence>
<feature type="transmembrane region" description="Helical" evidence="6">
    <location>
        <begin position="542"/>
        <end position="562"/>
    </location>
</feature>
<sequence>MQIEWFVDDRRGSTSSLDTKCAVIWWWGRDTERSISRRARADDTFWLRGSGGVNGCAGSTRRFAPEILNTPTSGESTIALYCHCRPPHPLPVEDKNQFYEVTCGQNVILPTFFCVPWLCVSPLFSVVFCRFGMTPFSPPKNSPHSPLLAHQQQQPPSTSTTRTASEASNIGGDGGESDKIMAKQTERNNSMELEERENGISTHLTLINFMKGMIGSGILTLPIVFKQAGLWTAFGLVFLFGALNTVTMHMLVRSAHHLARTKREADGEPMSYGEVMHESLAGSFPWARPYAKTSKLFVNATIVVLQMGIGVLKYDFIVAHLRELFDEFTSFHVSAFVWALLIFAPMVLLNFIRTLRRIALLSSIGNVFMFGAYGIIFYHLLQPPYRIANLPWWNTPAGILSACGSILYCFEGQAMVLPMENKMRFPAEMVSPFGVLSTGMALTAIFDAAVGFLGYAKFGEHIQGSVTLNLAPTPLLILVRLIFTGISFLDFVLQQYVTIQMLWPSLRSRICCHDEDGEDSNRNNSTTAATTPPLLFVNLCEYLFRAILVATTMLIAIGVPNLEQIMPLVGFSGGVFLAFVFPPLIDTFTFVPSLMDSQQRVKLCKRLARNACFIAIGLFGTGKIILTNEDRTTLDRIFKFQADHAS</sequence>
<dbReference type="PANTHER" id="PTHR22950">
    <property type="entry name" value="AMINO ACID TRANSPORTER"/>
    <property type="match status" value="1"/>
</dbReference>
<feature type="transmembrane region" description="Helical" evidence="6">
    <location>
        <begin position="392"/>
        <end position="410"/>
    </location>
</feature>
<evidence type="ECO:0000256" key="3">
    <source>
        <dbReference type="ARBA" id="ARBA00022989"/>
    </source>
</evidence>
<accession>A0A914H356</accession>
<keyword evidence="4 6" id="KW-0472">Membrane</keyword>
<dbReference type="AlphaFoldDB" id="A0A914H356"/>
<dbReference type="GO" id="GO:0015179">
    <property type="term" value="F:L-amino acid transmembrane transporter activity"/>
    <property type="evidence" value="ECO:0007669"/>
    <property type="project" value="TreeGrafter"/>
</dbReference>
<evidence type="ECO:0000256" key="4">
    <source>
        <dbReference type="ARBA" id="ARBA00023136"/>
    </source>
</evidence>
<comment type="subcellular location">
    <subcellularLocation>
        <location evidence="1">Membrane</location>
        <topology evidence="1">Multi-pass membrane protein</topology>
    </subcellularLocation>
</comment>
<proteinExistence type="predicted"/>
<feature type="transmembrane region" description="Helical" evidence="6">
    <location>
        <begin position="568"/>
        <end position="595"/>
    </location>
</feature>
<feature type="transmembrane region" description="Helical" evidence="6">
    <location>
        <begin position="231"/>
        <end position="252"/>
    </location>
</feature>
<protein>
    <submittedName>
        <fullName evidence="9">Amino acid transporter transmembrane domain-containing protein</fullName>
    </submittedName>
</protein>
<evidence type="ECO:0000256" key="2">
    <source>
        <dbReference type="ARBA" id="ARBA00022692"/>
    </source>
</evidence>
<feature type="transmembrane region" description="Helical" evidence="6">
    <location>
        <begin position="331"/>
        <end position="351"/>
    </location>
</feature>
<keyword evidence="3 6" id="KW-1133">Transmembrane helix</keyword>
<feature type="region of interest" description="Disordered" evidence="5">
    <location>
        <begin position="140"/>
        <end position="178"/>
    </location>
</feature>
<dbReference type="GO" id="GO:0005774">
    <property type="term" value="C:vacuolar membrane"/>
    <property type="evidence" value="ECO:0007669"/>
    <property type="project" value="TreeGrafter"/>
</dbReference>
<dbReference type="Proteomes" id="UP000887572">
    <property type="component" value="Unplaced"/>
</dbReference>
<dbReference type="PANTHER" id="PTHR22950:SF349">
    <property type="entry name" value="AMINO ACID TRANSPORTER TRANSMEMBRANE DOMAIN-CONTAINING PROTEIN"/>
    <property type="match status" value="1"/>
</dbReference>
<evidence type="ECO:0000313" key="8">
    <source>
        <dbReference type="Proteomes" id="UP000887572"/>
    </source>
</evidence>
<evidence type="ECO:0000256" key="1">
    <source>
        <dbReference type="ARBA" id="ARBA00004141"/>
    </source>
</evidence>
<feature type="transmembrane region" description="Helical" evidence="6">
    <location>
        <begin position="107"/>
        <end position="131"/>
    </location>
</feature>
<organism evidence="8 9">
    <name type="scientific">Globodera rostochiensis</name>
    <name type="common">Golden nematode worm</name>
    <name type="synonym">Heterodera rostochiensis</name>
    <dbReference type="NCBI Taxonomy" id="31243"/>
    <lineage>
        <taxon>Eukaryota</taxon>
        <taxon>Metazoa</taxon>
        <taxon>Ecdysozoa</taxon>
        <taxon>Nematoda</taxon>
        <taxon>Chromadorea</taxon>
        <taxon>Rhabditida</taxon>
        <taxon>Tylenchina</taxon>
        <taxon>Tylenchomorpha</taxon>
        <taxon>Tylenchoidea</taxon>
        <taxon>Heteroderidae</taxon>
        <taxon>Heteroderinae</taxon>
        <taxon>Globodera</taxon>
    </lineage>
</organism>
<keyword evidence="2 6" id="KW-0812">Transmembrane</keyword>
<feature type="domain" description="Amino acid transporter transmembrane" evidence="7">
    <location>
        <begin position="200"/>
        <end position="618"/>
    </location>
</feature>
<evidence type="ECO:0000256" key="6">
    <source>
        <dbReference type="SAM" id="Phobius"/>
    </source>
</evidence>
<reference evidence="9" key="1">
    <citation type="submission" date="2022-11" db="UniProtKB">
        <authorList>
            <consortium name="WormBaseParasite"/>
        </authorList>
    </citation>
    <scope>IDENTIFICATION</scope>
</reference>
<dbReference type="InterPro" id="IPR013057">
    <property type="entry name" value="AA_transpt_TM"/>
</dbReference>
<feature type="transmembrane region" description="Helical" evidence="6">
    <location>
        <begin position="607"/>
        <end position="626"/>
    </location>
</feature>